<sequence>MSNNTTDNSTKPHSAVLGLFLGSISLITVVMNILVLCAVKTEKKLQTVGNLYIVSLSIADLIVGAAVMPLNIVYLLNPVWTLGLSACLFWLSMDYVASTASIFNLFILCIDRYRSVQQPLKYLKYRTKMRASLMILGVWLLSFMWVIPILGWHVFANKGERNVTENNCETEFSQVTWFKVLTAIVNFYLPSIMMLWFYYKIFQAVRKHCKHRELINGSYRSFSEKNPIPHNKTKDEQSICLQMQISDENTHPKDKQSSPQPQNMEAELHLSKRDKSSTAFICKSNREVLKWGCFPLATVKSEPGLDKLRKKRVHVKEENGKEEEPCSQDSDLSDASDSRTFTEEALSRGHSSPNRERACSPQEKPENRDFRGLSYLRKTWRTLNTHSKRNMQGLHENRERKAAKQLGVIMAAFMLCWIPYFVLFMVIALHGHKQYSDLHMFTIWLGYVNSTLNPFLYPLCNQNFKKTFKKILHI</sequence>
<keyword evidence="7 14" id="KW-0297">G-protein coupled receptor</keyword>
<proteinExistence type="inferred from homology"/>
<dbReference type="GO" id="GO:0004993">
    <property type="term" value="F:G protein-coupled serotonin receptor activity"/>
    <property type="evidence" value="ECO:0007669"/>
    <property type="project" value="TreeGrafter"/>
</dbReference>
<dbReference type="AlphaFoldDB" id="A0A7L3F5J0"/>
<keyword evidence="3" id="KW-1003">Cell membrane</keyword>
<evidence type="ECO:0000256" key="10">
    <source>
        <dbReference type="ARBA" id="ARBA00023170"/>
    </source>
</evidence>
<evidence type="ECO:0000256" key="7">
    <source>
        <dbReference type="ARBA" id="ARBA00023040"/>
    </source>
</evidence>
<dbReference type="GO" id="GO:0007268">
    <property type="term" value="P:chemical synaptic transmission"/>
    <property type="evidence" value="ECO:0007669"/>
    <property type="project" value="TreeGrafter"/>
</dbReference>
<feature type="non-terminal residue" evidence="18">
    <location>
        <position position="1"/>
    </location>
</feature>
<evidence type="ECO:0000256" key="4">
    <source>
        <dbReference type="ARBA" id="ARBA00022553"/>
    </source>
</evidence>
<evidence type="ECO:0000256" key="9">
    <source>
        <dbReference type="ARBA" id="ARBA00023157"/>
    </source>
</evidence>
<dbReference type="InterPro" id="IPR000921">
    <property type="entry name" value="Histamine_H1_rcpt"/>
</dbReference>
<dbReference type="PANTHER" id="PTHR24247:SF223">
    <property type="entry name" value="HISTAMINE H1 RECEPTOR"/>
    <property type="match status" value="1"/>
</dbReference>
<dbReference type="GO" id="GO:0005886">
    <property type="term" value="C:plasma membrane"/>
    <property type="evidence" value="ECO:0007669"/>
    <property type="project" value="UniProtKB-SubCell"/>
</dbReference>
<dbReference type="GO" id="GO:0004969">
    <property type="term" value="F:histamine receptor activity"/>
    <property type="evidence" value="ECO:0007669"/>
    <property type="project" value="InterPro"/>
</dbReference>
<keyword evidence="11" id="KW-0325">Glycoprotein</keyword>
<keyword evidence="10 14" id="KW-0675">Receptor</keyword>
<feature type="compositionally biased region" description="Basic and acidic residues" evidence="15">
    <location>
        <begin position="315"/>
        <end position="324"/>
    </location>
</feature>
<keyword evidence="6 16" id="KW-1133">Transmembrane helix</keyword>
<comment type="similarity">
    <text evidence="14">Belongs to the G-protein coupled receptor 1 family.</text>
</comment>
<evidence type="ECO:0000256" key="12">
    <source>
        <dbReference type="ARBA" id="ARBA00023224"/>
    </source>
</evidence>
<feature type="compositionally biased region" description="Basic and acidic residues" evidence="15">
    <location>
        <begin position="336"/>
        <end position="367"/>
    </location>
</feature>
<accession>A0A7L3F5J0</accession>
<keyword evidence="12 14" id="KW-0807">Transducer</keyword>
<dbReference type="SMART" id="SM01381">
    <property type="entry name" value="7TM_GPCR_Srsx"/>
    <property type="match status" value="1"/>
</dbReference>
<evidence type="ECO:0000256" key="2">
    <source>
        <dbReference type="ARBA" id="ARBA00015317"/>
    </source>
</evidence>
<evidence type="ECO:0000256" key="11">
    <source>
        <dbReference type="ARBA" id="ARBA00023180"/>
    </source>
</evidence>
<dbReference type="CDD" id="cd15050">
    <property type="entry name" value="7tmA_Histamine_H1R"/>
    <property type="match status" value="1"/>
</dbReference>
<dbReference type="Pfam" id="PF00001">
    <property type="entry name" value="7tm_1"/>
    <property type="match status" value="1"/>
</dbReference>
<dbReference type="PROSITE" id="PS50262">
    <property type="entry name" value="G_PROTEIN_RECEP_F1_2"/>
    <property type="match status" value="1"/>
</dbReference>
<reference evidence="18 19" key="1">
    <citation type="submission" date="2019-09" db="EMBL/GenBank/DDBJ databases">
        <title>Bird 10,000 Genomes (B10K) Project - Family phase.</title>
        <authorList>
            <person name="Zhang G."/>
        </authorList>
    </citation>
    <scope>NUCLEOTIDE SEQUENCE [LARGE SCALE GENOMIC DNA]</scope>
    <source>
        <strain evidence="18">B10K-DU-011-47</strain>
        <tissue evidence="18">Mixed tissue sample</tissue>
    </source>
</reference>
<dbReference type="GO" id="GO:0045907">
    <property type="term" value="P:positive regulation of vasoconstriction"/>
    <property type="evidence" value="ECO:0007669"/>
    <property type="project" value="InterPro"/>
</dbReference>
<dbReference type="PRINTS" id="PR00530">
    <property type="entry name" value="HISTAMINEH1R"/>
</dbReference>
<dbReference type="GO" id="GO:0007187">
    <property type="term" value="P:G protein-coupled receptor signaling pathway, coupled to cyclic nucleotide second messenger"/>
    <property type="evidence" value="ECO:0007669"/>
    <property type="project" value="TreeGrafter"/>
</dbReference>
<dbReference type="PANTHER" id="PTHR24247">
    <property type="entry name" value="5-HYDROXYTRYPTAMINE RECEPTOR"/>
    <property type="match status" value="1"/>
</dbReference>
<feature type="transmembrane region" description="Helical" evidence="16">
    <location>
        <begin position="51"/>
        <end position="76"/>
    </location>
</feature>
<evidence type="ECO:0000256" key="5">
    <source>
        <dbReference type="ARBA" id="ARBA00022692"/>
    </source>
</evidence>
<organism evidence="18 19">
    <name type="scientific">Zapornia atra</name>
    <name type="common">Henderson crake</name>
    <dbReference type="NCBI Taxonomy" id="2585822"/>
    <lineage>
        <taxon>Eukaryota</taxon>
        <taxon>Metazoa</taxon>
        <taxon>Chordata</taxon>
        <taxon>Craniata</taxon>
        <taxon>Vertebrata</taxon>
        <taxon>Euteleostomi</taxon>
        <taxon>Archelosauria</taxon>
        <taxon>Archosauria</taxon>
        <taxon>Dinosauria</taxon>
        <taxon>Saurischia</taxon>
        <taxon>Theropoda</taxon>
        <taxon>Coelurosauria</taxon>
        <taxon>Aves</taxon>
        <taxon>Neognathae</taxon>
        <taxon>Neoaves</taxon>
        <taxon>Gruiformes</taxon>
        <taxon>Rallidae</taxon>
        <taxon>Zapornia</taxon>
    </lineage>
</organism>
<feature type="transmembrane region" description="Helical" evidence="16">
    <location>
        <begin position="15"/>
        <end position="39"/>
    </location>
</feature>
<evidence type="ECO:0000256" key="13">
    <source>
        <dbReference type="ARBA" id="ARBA00045624"/>
    </source>
</evidence>
<keyword evidence="4" id="KW-0597">Phosphoprotein</keyword>
<feature type="transmembrane region" description="Helical" evidence="16">
    <location>
        <begin position="175"/>
        <end position="198"/>
    </location>
</feature>
<feature type="non-terminal residue" evidence="18">
    <location>
        <position position="474"/>
    </location>
</feature>
<keyword evidence="9" id="KW-1015">Disulfide bond</keyword>
<comment type="subcellular location">
    <subcellularLocation>
        <location evidence="1">Cell membrane</location>
        <topology evidence="1">Multi-pass membrane protein</topology>
    </subcellularLocation>
</comment>
<evidence type="ECO:0000256" key="6">
    <source>
        <dbReference type="ARBA" id="ARBA00022989"/>
    </source>
</evidence>
<dbReference type="InterPro" id="IPR000276">
    <property type="entry name" value="GPCR_Rhodpsn"/>
</dbReference>
<dbReference type="PRINTS" id="PR00237">
    <property type="entry name" value="GPCRRHODOPSN"/>
</dbReference>
<name>A0A7L3F5J0_9GRUI</name>
<comment type="function">
    <text evidence="13">G-protein-coupled receptor for histamine, a biogenic amine that functions as an immune modulator and a neurotransmitter. Through the H1 receptor, histamine mediates the contraction of smooth muscles and increases capillary permeability due to contraction of terminal venules. Also mediates neurotransmission in the central nervous system and thereby regulates circadian rhythms, emotional and locomotor activities as well as cognitive functions.</text>
</comment>
<gene>
    <name evidence="18" type="primary">Hrh1</name>
    <name evidence="18" type="ORF">ZAPATR_R02268</name>
</gene>
<protein>
    <recommendedName>
        <fullName evidence="2">Histamine H1 receptor</fullName>
    </recommendedName>
</protein>
<evidence type="ECO:0000313" key="18">
    <source>
        <dbReference type="EMBL" id="NXT75548.1"/>
    </source>
</evidence>
<keyword evidence="5 14" id="KW-0812">Transmembrane</keyword>
<feature type="transmembrane region" description="Helical" evidence="16">
    <location>
        <begin position="441"/>
        <end position="460"/>
    </location>
</feature>
<keyword evidence="8 16" id="KW-0472">Membrane</keyword>
<evidence type="ECO:0000256" key="15">
    <source>
        <dbReference type="SAM" id="MobiDB-lite"/>
    </source>
</evidence>
<feature type="region of interest" description="Disordered" evidence="15">
    <location>
        <begin position="249"/>
        <end position="271"/>
    </location>
</feature>
<dbReference type="EMBL" id="VZTU01006709">
    <property type="protein sequence ID" value="NXT75548.1"/>
    <property type="molecule type" value="Genomic_DNA"/>
</dbReference>
<feature type="region of interest" description="Disordered" evidence="15">
    <location>
        <begin position="313"/>
        <end position="367"/>
    </location>
</feature>
<feature type="transmembrane region" description="Helical" evidence="16">
    <location>
        <begin position="406"/>
        <end position="429"/>
    </location>
</feature>
<comment type="caution">
    <text evidence="18">The sequence shown here is derived from an EMBL/GenBank/DDBJ whole genome shotgun (WGS) entry which is preliminary data.</text>
</comment>
<dbReference type="GO" id="GO:0030425">
    <property type="term" value="C:dendrite"/>
    <property type="evidence" value="ECO:0007669"/>
    <property type="project" value="TreeGrafter"/>
</dbReference>
<feature type="transmembrane region" description="Helical" evidence="16">
    <location>
        <begin position="131"/>
        <end position="155"/>
    </location>
</feature>
<evidence type="ECO:0000256" key="16">
    <source>
        <dbReference type="SAM" id="Phobius"/>
    </source>
</evidence>
<dbReference type="GO" id="GO:0030594">
    <property type="term" value="F:neurotransmitter receptor activity"/>
    <property type="evidence" value="ECO:0007669"/>
    <property type="project" value="TreeGrafter"/>
</dbReference>
<feature type="domain" description="G-protein coupled receptors family 1 profile" evidence="17">
    <location>
        <begin position="31"/>
        <end position="457"/>
    </location>
</feature>
<dbReference type="FunFam" id="1.20.1070.10:FF:000189">
    <property type="entry name" value="Histamine H1 receptor"/>
    <property type="match status" value="1"/>
</dbReference>
<dbReference type="GO" id="GO:0043114">
    <property type="term" value="P:regulation of vascular permeability"/>
    <property type="evidence" value="ECO:0007669"/>
    <property type="project" value="InterPro"/>
</dbReference>
<dbReference type="PROSITE" id="PS00237">
    <property type="entry name" value="G_PROTEIN_RECEP_F1_1"/>
    <property type="match status" value="1"/>
</dbReference>
<dbReference type="InterPro" id="IPR017452">
    <property type="entry name" value="GPCR_Rhodpsn_7TM"/>
</dbReference>
<evidence type="ECO:0000313" key="19">
    <source>
        <dbReference type="Proteomes" id="UP000557426"/>
    </source>
</evidence>
<dbReference type="Gene3D" id="1.20.1070.10">
    <property type="entry name" value="Rhodopsin 7-helix transmembrane proteins"/>
    <property type="match status" value="2"/>
</dbReference>
<dbReference type="SUPFAM" id="SSF81321">
    <property type="entry name" value="Family A G protein-coupled receptor-like"/>
    <property type="match status" value="1"/>
</dbReference>
<evidence type="ECO:0000256" key="14">
    <source>
        <dbReference type="RuleBase" id="RU000688"/>
    </source>
</evidence>
<feature type="transmembrane region" description="Helical" evidence="16">
    <location>
        <begin position="88"/>
        <end position="110"/>
    </location>
</feature>
<evidence type="ECO:0000256" key="1">
    <source>
        <dbReference type="ARBA" id="ARBA00004651"/>
    </source>
</evidence>
<evidence type="ECO:0000256" key="8">
    <source>
        <dbReference type="ARBA" id="ARBA00023136"/>
    </source>
</evidence>
<dbReference type="GO" id="GO:0045202">
    <property type="term" value="C:synapse"/>
    <property type="evidence" value="ECO:0007669"/>
    <property type="project" value="GOC"/>
</dbReference>
<dbReference type="Proteomes" id="UP000557426">
    <property type="component" value="Unassembled WGS sequence"/>
</dbReference>
<evidence type="ECO:0000256" key="3">
    <source>
        <dbReference type="ARBA" id="ARBA00022475"/>
    </source>
</evidence>
<keyword evidence="19" id="KW-1185">Reference proteome</keyword>
<evidence type="ECO:0000259" key="17">
    <source>
        <dbReference type="PROSITE" id="PS50262"/>
    </source>
</evidence>